<dbReference type="Pfam" id="PF07690">
    <property type="entry name" value="MFS_1"/>
    <property type="match status" value="1"/>
</dbReference>
<dbReference type="Gene3D" id="1.20.1720.10">
    <property type="entry name" value="Multidrug resistance protein D"/>
    <property type="match status" value="1"/>
</dbReference>
<protein>
    <recommendedName>
        <fullName evidence="8">Bcr/CflA family efflux transporter</fullName>
    </recommendedName>
</protein>
<evidence type="ECO:0000256" key="8">
    <source>
        <dbReference type="RuleBase" id="RU365088"/>
    </source>
</evidence>
<evidence type="ECO:0000256" key="3">
    <source>
        <dbReference type="ARBA" id="ARBA00022448"/>
    </source>
</evidence>
<evidence type="ECO:0000256" key="6">
    <source>
        <dbReference type="ARBA" id="ARBA00022989"/>
    </source>
</evidence>
<dbReference type="SUPFAM" id="SSF103473">
    <property type="entry name" value="MFS general substrate transporter"/>
    <property type="match status" value="1"/>
</dbReference>
<dbReference type="GO" id="GO:0042910">
    <property type="term" value="F:xenobiotic transmembrane transporter activity"/>
    <property type="evidence" value="ECO:0007669"/>
    <property type="project" value="InterPro"/>
</dbReference>
<dbReference type="InterPro" id="IPR004812">
    <property type="entry name" value="Efflux_drug-R_Bcr/CmlA"/>
</dbReference>
<dbReference type="AlphaFoldDB" id="A0A3L8PYV9"/>
<feature type="transmembrane region" description="Helical" evidence="8">
    <location>
        <begin position="370"/>
        <end position="387"/>
    </location>
</feature>
<sequence length="400" mass="43480">MKNSPALSKAFLIPMLAAITAITPLAIDMYLPALKSIALSLSTDTSEMQQSLSTYLAGYAVGLLCFGYLADRLGRRPLVTFGLFGFSIISFFLSKTTEHDMFFLLRFLQAFAGSAATVVIPGYIKEIYGKDTAKGLSYVRLIMMGAPLVAPALGTFILQSYHWHMIFVVLAIYSALMFTIVFWKLKLPSDSDKSVRTDKTLFGAYHTVLNQKEARPYIACSVLSSLAFFGYLTASSFILMEVFGVSAEMFALLFSLNVGSLMAANILNSRISSRFGAKRMLNAAAIIGIIAGVGMVTVNLIGTNYIGMMAFTMPFLASLGIISVSCDALVLMKFHKETGSASAVVGTLRFAFGALAGPILAFFYTGTAMPFALLVLTTVILIYILQFRARQETKKKDLLV</sequence>
<evidence type="ECO:0000256" key="4">
    <source>
        <dbReference type="ARBA" id="ARBA00022475"/>
    </source>
</evidence>
<dbReference type="CDD" id="cd17320">
    <property type="entry name" value="MFS_MdfA_MDR_like"/>
    <property type="match status" value="1"/>
</dbReference>
<dbReference type="EMBL" id="QZEI01000013">
    <property type="protein sequence ID" value="RLV60656.1"/>
    <property type="molecule type" value="Genomic_DNA"/>
</dbReference>
<keyword evidence="4" id="KW-1003">Cell membrane</keyword>
<dbReference type="NCBIfam" id="TIGR00710">
    <property type="entry name" value="efflux_Bcr_CflA"/>
    <property type="match status" value="1"/>
</dbReference>
<evidence type="ECO:0000256" key="7">
    <source>
        <dbReference type="ARBA" id="ARBA00023136"/>
    </source>
</evidence>
<evidence type="ECO:0000259" key="9">
    <source>
        <dbReference type="PROSITE" id="PS50850"/>
    </source>
</evidence>
<comment type="caution">
    <text evidence="10">The sequence shown here is derived from an EMBL/GenBank/DDBJ whole genome shotgun (WGS) entry which is preliminary data.</text>
</comment>
<evidence type="ECO:0000256" key="5">
    <source>
        <dbReference type="ARBA" id="ARBA00022692"/>
    </source>
</evidence>
<feature type="transmembrane region" description="Helical" evidence="8">
    <location>
        <begin position="308"/>
        <end position="331"/>
    </location>
</feature>
<keyword evidence="6 8" id="KW-1133">Transmembrane helix</keyword>
<dbReference type="InterPro" id="IPR011701">
    <property type="entry name" value="MFS"/>
</dbReference>
<keyword evidence="3 8" id="KW-0813">Transport</keyword>
<feature type="domain" description="Major facilitator superfamily (MFS) profile" evidence="9">
    <location>
        <begin position="12"/>
        <end position="390"/>
    </location>
</feature>
<evidence type="ECO:0000313" key="10">
    <source>
        <dbReference type="EMBL" id="RLV60656.1"/>
    </source>
</evidence>
<dbReference type="PROSITE" id="PS50850">
    <property type="entry name" value="MFS"/>
    <property type="match status" value="1"/>
</dbReference>
<gene>
    <name evidence="10" type="ORF">D5018_06020</name>
</gene>
<comment type="similarity">
    <text evidence="2 8">Belongs to the major facilitator superfamily. Bcr/CmlA family.</text>
</comment>
<evidence type="ECO:0000256" key="1">
    <source>
        <dbReference type="ARBA" id="ARBA00004651"/>
    </source>
</evidence>
<feature type="transmembrane region" description="Helical" evidence="8">
    <location>
        <begin position="136"/>
        <end position="157"/>
    </location>
</feature>
<feature type="transmembrane region" description="Helical" evidence="8">
    <location>
        <begin position="77"/>
        <end position="95"/>
    </location>
</feature>
<keyword evidence="11" id="KW-1185">Reference proteome</keyword>
<dbReference type="Proteomes" id="UP000281474">
    <property type="component" value="Unassembled WGS sequence"/>
</dbReference>
<dbReference type="GO" id="GO:1990961">
    <property type="term" value="P:xenobiotic detoxification by transmembrane export across the plasma membrane"/>
    <property type="evidence" value="ECO:0007669"/>
    <property type="project" value="InterPro"/>
</dbReference>
<feature type="transmembrane region" description="Helical" evidence="8">
    <location>
        <begin position="101"/>
        <end position="124"/>
    </location>
</feature>
<dbReference type="GO" id="GO:0015385">
    <property type="term" value="F:sodium:proton antiporter activity"/>
    <property type="evidence" value="ECO:0007669"/>
    <property type="project" value="TreeGrafter"/>
</dbReference>
<feature type="transmembrane region" description="Helical" evidence="8">
    <location>
        <begin position="52"/>
        <end position="70"/>
    </location>
</feature>
<evidence type="ECO:0000313" key="11">
    <source>
        <dbReference type="Proteomes" id="UP000281474"/>
    </source>
</evidence>
<dbReference type="OrthoDB" id="9814303at2"/>
<accession>A0A3L8PYV9</accession>
<dbReference type="InterPro" id="IPR036259">
    <property type="entry name" value="MFS_trans_sf"/>
</dbReference>
<proteinExistence type="inferred from homology"/>
<reference evidence="10 11" key="1">
    <citation type="submission" date="2018-09" db="EMBL/GenBank/DDBJ databases">
        <title>Phylogeny of the Shewanellaceae, and recommendation for two new genera, Pseudoshewanella and Parashewanella.</title>
        <authorList>
            <person name="Wang G."/>
        </authorList>
    </citation>
    <scope>NUCLEOTIDE SEQUENCE [LARGE SCALE GENOMIC DNA]</scope>
    <source>
        <strain evidence="10 11">C51</strain>
    </source>
</reference>
<dbReference type="PANTHER" id="PTHR23502:SF132">
    <property type="entry name" value="POLYAMINE TRANSPORTER 2-RELATED"/>
    <property type="match status" value="1"/>
</dbReference>
<keyword evidence="5 8" id="KW-0812">Transmembrane</keyword>
<feature type="transmembrane region" description="Helical" evidence="8">
    <location>
        <begin position="249"/>
        <end position="268"/>
    </location>
</feature>
<keyword evidence="8" id="KW-0997">Cell inner membrane</keyword>
<comment type="subcellular location">
    <subcellularLocation>
        <location evidence="8">Cell inner membrane</location>
        <topology evidence="8">Multi-pass membrane protein</topology>
    </subcellularLocation>
    <subcellularLocation>
        <location evidence="1">Cell membrane</location>
        <topology evidence="1">Multi-pass membrane protein</topology>
    </subcellularLocation>
</comment>
<evidence type="ECO:0000256" key="2">
    <source>
        <dbReference type="ARBA" id="ARBA00006236"/>
    </source>
</evidence>
<feature type="transmembrane region" description="Helical" evidence="8">
    <location>
        <begin position="12"/>
        <end position="32"/>
    </location>
</feature>
<feature type="transmembrane region" description="Helical" evidence="8">
    <location>
        <begin position="280"/>
        <end position="302"/>
    </location>
</feature>
<keyword evidence="7 8" id="KW-0472">Membrane</keyword>
<feature type="transmembrane region" description="Helical" evidence="8">
    <location>
        <begin position="163"/>
        <end position="183"/>
    </location>
</feature>
<feature type="transmembrane region" description="Helical" evidence="8">
    <location>
        <begin position="343"/>
        <end position="364"/>
    </location>
</feature>
<name>A0A3L8PYV9_9GAMM</name>
<dbReference type="PANTHER" id="PTHR23502">
    <property type="entry name" value="MAJOR FACILITATOR SUPERFAMILY"/>
    <property type="match status" value="1"/>
</dbReference>
<dbReference type="GO" id="GO:0005886">
    <property type="term" value="C:plasma membrane"/>
    <property type="evidence" value="ECO:0007669"/>
    <property type="project" value="UniProtKB-SubCell"/>
</dbReference>
<organism evidence="10 11">
    <name type="scientific">Parashewanella curva</name>
    <dbReference type="NCBI Taxonomy" id="2338552"/>
    <lineage>
        <taxon>Bacteria</taxon>
        <taxon>Pseudomonadati</taxon>
        <taxon>Pseudomonadota</taxon>
        <taxon>Gammaproteobacteria</taxon>
        <taxon>Alteromonadales</taxon>
        <taxon>Shewanellaceae</taxon>
        <taxon>Parashewanella</taxon>
    </lineage>
</organism>
<dbReference type="RefSeq" id="WP_121838106.1">
    <property type="nucleotide sequence ID" value="NZ_ML014762.1"/>
</dbReference>
<dbReference type="InterPro" id="IPR020846">
    <property type="entry name" value="MFS_dom"/>
</dbReference>
<feature type="transmembrane region" description="Helical" evidence="8">
    <location>
        <begin position="217"/>
        <end position="243"/>
    </location>
</feature>